<comment type="caution">
    <text evidence="2">The sequence shown here is derived from an EMBL/GenBank/DDBJ whole genome shotgun (WGS) entry which is preliminary data.</text>
</comment>
<dbReference type="Pfam" id="PF13749">
    <property type="entry name" value="HATPase_c_4"/>
    <property type="match status" value="1"/>
</dbReference>
<accession>A0A840UD83</accession>
<protein>
    <submittedName>
        <fullName evidence="2">Putative HTH transcriptional regulator</fullName>
    </submittedName>
</protein>
<dbReference type="RefSeq" id="WP_183859905.1">
    <property type="nucleotide sequence ID" value="NZ_JACHFH010000007.1"/>
</dbReference>
<dbReference type="Gene3D" id="3.30.950.30">
    <property type="entry name" value="Schlafen, AAA domain"/>
    <property type="match status" value="1"/>
</dbReference>
<dbReference type="Pfam" id="PF04326">
    <property type="entry name" value="SLFN_AlbA_2"/>
    <property type="match status" value="1"/>
</dbReference>
<organism evidence="2 3">
    <name type="scientific">Pectinatus brassicae</name>
    <dbReference type="NCBI Taxonomy" id="862415"/>
    <lineage>
        <taxon>Bacteria</taxon>
        <taxon>Bacillati</taxon>
        <taxon>Bacillota</taxon>
        <taxon>Negativicutes</taxon>
        <taxon>Selenomonadales</taxon>
        <taxon>Selenomonadaceae</taxon>
        <taxon>Pectinatus</taxon>
    </lineage>
</organism>
<dbReference type="InterPro" id="IPR038461">
    <property type="entry name" value="Schlafen_AlbA_2_dom_sf"/>
</dbReference>
<name>A0A840UD83_9FIRM</name>
<reference evidence="2 3" key="1">
    <citation type="submission" date="2020-08" db="EMBL/GenBank/DDBJ databases">
        <title>Genomic Encyclopedia of Type Strains, Phase IV (KMG-IV): sequencing the most valuable type-strain genomes for metagenomic binning, comparative biology and taxonomic classification.</title>
        <authorList>
            <person name="Goeker M."/>
        </authorList>
    </citation>
    <scope>NUCLEOTIDE SEQUENCE [LARGE SCALE GENOMIC DNA]</scope>
    <source>
        <strain evidence="2 3">DSM 24661</strain>
    </source>
</reference>
<dbReference type="AlphaFoldDB" id="A0A840UD83"/>
<keyword evidence="3" id="KW-1185">Reference proteome</keyword>
<dbReference type="Proteomes" id="UP000559117">
    <property type="component" value="Unassembled WGS sequence"/>
</dbReference>
<dbReference type="EMBL" id="JACHFH010000007">
    <property type="protein sequence ID" value="MBB5335691.1"/>
    <property type="molecule type" value="Genomic_DNA"/>
</dbReference>
<evidence type="ECO:0000259" key="1">
    <source>
        <dbReference type="Pfam" id="PF04326"/>
    </source>
</evidence>
<dbReference type="Gene3D" id="3.30.565.60">
    <property type="match status" value="1"/>
</dbReference>
<dbReference type="PANTHER" id="PTHR30595:SF6">
    <property type="entry name" value="SCHLAFEN ALBA-2 DOMAIN-CONTAINING PROTEIN"/>
    <property type="match status" value="1"/>
</dbReference>
<feature type="domain" description="Schlafen AlbA-2" evidence="1">
    <location>
        <begin position="23"/>
        <end position="143"/>
    </location>
</feature>
<gene>
    <name evidence="2" type="ORF">HNR32_000823</name>
</gene>
<dbReference type="PANTHER" id="PTHR30595">
    <property type="entry name" value="GLPR-RELATED TRANSCRIPTIONAL REPRESSOR"/>
    <property type="match status" value="1"/>
</dbReference>
<sequence length="488" mass="55830">MPFLESQIIAIINEARKPDNELPWVEFKMNKATSPAEIGQYISALSNTATLHSKTHALMIWGIDDATHEIKGTNFKPVNTKQGNQCLEIFISTQLEPQVQFYFHEVKIENKSVVLLEIGSATSSPVKFQGVDYIRIDSHKKKLKDFPDTERELWAILSKKSFETMTALEDVPADFVLRLLNYPAYFDLLSRELPSDKIGIIEALSSDDMITQNLTGNYNITNLGAILFAKNIADFPALERKAVRIIQYKDNSRIYAGKEKIIYTGYASGFETLISYVNGLLPLNEIMGKALRKTIPMYPELAVREIIANTLIHQNFFLQGTSPMIEIFSDRMEVTNPGTPLIETKRFIDSPPISRNEKLAAFMRRIGVCEERGSGFDKIVHETELYQLPAPEIEVYENNTRIILFSHRDFGKMSKEDKLRACYLHACLKRVNREYMTNSTLRERFHIPQKNSAMISRLLNEACETGLIKITDDTSTSMRNRRYVPYWA</sequence>
<proteinExistence type="predicted"/>
<dbReference type="InterPro" id="IPR038475">
    <property type="entry name" value="RecG_C_sf"/>
</dbReference>
<evidence type="ECO:0000313" key="2">
    <source>
        <dbReference type="EMBL" id="MBB5335691.1"/>
    </source>
</evidence>
<evidence type="ECO:0000313" key="3">
    <source>
        <dbReference type="Proteomes" id="UP000559117"/>
    </source>
</evidence>
<dbReference type="InterPro" id="IPR007421">
    <property type="entry name" value="Schlafen_AlbA_2_dom"/>
</dbReference>